<comment type="caution">
    <text evidence="1">The sequence shown here is derived from an EMBL/GenBank/DDBJ whole genome shotgun (WGS) entry which is preliminary data.</text>
</comment>
<reference evidence="1" key="1">
    <citation type="submission" date="2016-10" db="EMBL/GenBank/DDBJ databases">
        <title>Sequence of Gallionella enrichment culture.</title>
        <authorList>
            <person name="Poehlein A."/>
            <person name="Muehling M."/>
            <person name="Daniel R."/>
        </authorList>
    </citation>
    <scope>NUCLEOTIDE SEQUENCE</scope>
</reference>
<protein>
    <submittedName>
        <fullName evidence="1">Uncharacterized protein</fullName>
    </submittedName>
</protein>
<proteinExistence type="predicted"/>
<dbReference type="EMBL" id="MLJW01000342">
    <property type="protein sequence ID" value="OIQ89142.1"/>
    <property type="molecule type" value="Genomic_DNA"/>
</dbReference>
<sequence>MRRLVFLACLAAGGLAAGRAVAAPASFMFTPSEAAAIDAALSGAPPPGPPPVAGGRQEMGTLSLQAVMNAGPDRWTLWVNGRRLSPHTELQGVRVLALDGDRVEFEIAAAPPRRVWLRPNQTYIVATGRIEDHRP</sequence>
<name>A0A1J5QZI9_9ZZZZ</name>
<evidence type="ECO:0000313" key="1">
    <source>
        <dbReference type="EMBL" id="OIQ89142.1"/>
    </source>
</evidence>
<accession>A0A1J5QZI9</accession>
<dbReference type="AlphaFoldDB" id="A0A1J5QZI9"/>
<gene>
    <name evidence="1" type="ORF">GALL_289630</name>
</gene>
<organism evidence="1">
    <name type="scientific">mine drainage metagenome</name>
    <dbReference type="NCBI Taxonomy" id="410659"/>
    <lineage>
        <taxon>unclassified sequences</taxon>
        <taxon>metagenomes</taxon>
        <taxon>ecological metagenomes</taxon>
    </lineage>
</organism>